<dbReference type="RefSeq" id="WP_073382282.1">
    <property type="nucleotide sequence ID" value="NZ_FQZK01000020.1"/>
</dbReference>
<reference evidence="3 4" key="1">
    <citation type="submission" date="2016-11" db="EMBL/GenBank/DDBJ databases">
        <authorList>
            <person name="Jaros S."/>
            <person name="Januszkiewicz K."/>
            <person name="Wedrychowicz H."/>
        </authorList>
    </citation>
    <scope>NUCLEOTIDE SEQUENCE [LARGE SCALE GENOMIC DNA]</scope>
    <source>
        <strain evidence="3 4">CGMCC 4.5723</strain>
    </source>
</reference>
<evidence type="ECO:0000256" key="2">
    <source>
        <dbReference type="SAM" id="SignalP"/>
    </source>
</evidence>
<dbReference type="EMBL" id="FQZK01000020">
    <property type="protein sequence ID" value="SHK44226.1"/>
    <property type="molecule type" value="Genomic_DNA"/>
</dbReference>
<evidence type="ECO:0008006" key="5">
    <source>
        <dbReference type="Google" id="ProtNLM"/>
    </source>
</evidence>
<feature type="compositionally biased region" description="Gly residues" evidence="1">
    <location>
        <begin position="38"/>
        <end position="47"/>
    </location>
</feature>
<dbReference type="Gene3D" id="2.50.20.20">
    <property type="match status" value="1"/>
</dbReference>
<keyword evidence="4" id="KW-1185">Reference proteome</keyword>
<dbReference type="InterPro" id="IPR029046">
    <property type="entry name" value="LolA/LolB/LppX"/>
</dbReference>
<evidence type="ECO:0000313" key="3">
    <source>
        <dbReference type="EMBL" id="SHK44226.1"/>
    </source>
</evidence>
<protein>
    <recommendedName>
        <fullName evidence="5">Lipoprotein LprG</fullName>
    </recommendedName>
</protein>
<dbReference type="PROSITE" id="PS51257">
    <property type="entry name" value="PROKAR_LIPOPROTEIN"/>
    <property type="match status" value="1"/>
</dbReference>
<dbReference type="SUPFAM" id="SSF89392">
    <property type="entry name" value="Prokaryotic lipoproteins and lipoprotein localization factors"/>
    <property type="match status" value="1"/>
</dbReference>
<feature type="signal peptide" evidence="2">
    <location>
        <begin position="1"/>
        <end position="22"/>
    </location>
</feature>
<feature type="chain" id="PRO_5012341792" description="Lipoprotein LprG" evidence="2">
    <location>
        <begin position="23"/>
        <end position="283"/>
    </location>
</feature>
<dbReference type="OrthoDB" id="3425713at2"/>
<evidence type="ECO:0000256" key="1">
    <source>
        <dbReference type="SAM" id="MobiDB-lite"/>
    </source>
</evidence>
<dbReference type="AlphaFoldDB" id="A0A1M6SHX3"/>
<proteinExistence type="predicted"/>
<dbReference type="Proteomes" id="UP000184452">
    <property type="component" value="Unassembled WGS sequence"/>
</dbReference>
<keyword evidence="2" id="KW-0732">Signal</keyword>
<sequence length="283" mass="29110">MKTRVPTLFATGLLALSLAACGAEETPEPAAEASPAAGGEGGGGGLPGLLASLRENTADATNYTLDVQMASEDPDLGEFSVDFTFEVMDDPEAAKTTMVMPEIGEMLLELAALGGTGGDLTAEELGTTVIIAPVGGETLISNHNGLQEADTPWVRGGTAGAEGMAPEEMFDLSEFPDLVGAFSGVEGIEETGTEEVGGVPTTVVSGTLTQEQVEAMDPASRAVVEDFTGGSVSGALEVGIWIAEDGFPMRLELADDETDMGMEFSEIGTTSFEIPSEDEISDM</sequence>
<name>A0A1M6SHX3_9ACTN</name>
<accession>A0A1M6SHX3</accession>
<evidence type="ECO:0000313" key="4">
    <source>
        <dbReference type="Proteomes" id="UP000184452"/>
    </source>
</evidence>
<gene>
    <name evidence="3" type="ORF">SAMN05421803_12034</name>
</gene>
<feature type="region of interest" description="Disordered" evidence="1">
    <location>
        <begin position="26"/>
        <end position="50"/>
    </location>
</feature>
<feature type="compositionally biased region" description="Low complexity" evidence="1">
    <location>
        <begin position="26"/>
        <end position="37"/>
    </location>
</feature>
<organism evidence="3 4">
    <name type="scientific">Nocardiopsis flavescens</name>
    <dbReference type="NCBI Taxonomy" id="758803"/>
    <lineage>
        <taxon>Bacteria</taxon>
        <taxon>Bacillati</taxon>
        <taxon>Actinomycetota</taxon>
        <taxon>Actinomycetes</taxon>
        <taxon>Streptosporangiales</taxon>
        <taxon>Nocardiopsidaceae</taxon>
        <taxon>Nocardiopsis</taxon>
    </lineage>
</organism>